<dbReference type="EMBL" id="CAEZWM010000122">
    <property type="protein sequence ID" value="CAB4661370.1"/>
    <property type="molecule type" value="Genomic_DNA"/>
</dbReference>
<feature type="transmembrane region" description="Helical" evidence="1">
    <location>
        <begin position="28"/>
        <end position="48"/>
    </location>
</feature>
<dbReference type="GO" id="GO:0004175">
    <property type="term" value="F:endopeptidase activity"/>
    <property type="evidence" value="ECO:0007669"/>
    <property type="project" value="UniProtKB-ARBA"/>
</dbReference>
<feature type="transmembrane region" description="Helical" evidence="1">
    <location>
        <begin position="183"/>
        <end position="201"/>
    </location>
</feature>
<feature type="transmembrane region" description="Helical" evidence="1">
    <location>
        <begin position="108"/>
        <end position="129"/>
    </location>
</feature>
<evidence type="ECO:0000256" key="1">
    <source>
        <dbReference type="SAM" id="Phobius"/>
    </source>
</evidence>
<keyword evidence="1" id="KW-0812">Transmembrane</keyword>
<dbReference type="AlphaFoldDB" id="A0A6J6LHL7"/>
<evidence type="ECO:0000259" key="2">
    <source>
        <dbReference type="Pfam" id="PF02517"/>
    </source>
</evidence>
<keyword evidence="1" id="KW-0472">Membrane</keyword>
<dbReference type="GO" id="GO:0080120">
    <property type="term" value="P:CAAX-box protein maturation"/>
    <property type="evidence" value="ECO:0007669"/>
    <property type="project" value="UniProtKB-ARBA"/>
</dbReference>
<feature type="domain" description="CAAX prenyl protease 2/Lysostaphin resistance protein A-like" evidence="2">
    <location>
        <begin position="152"/>
        <end position="244"/>
    </location>
</feature>
<gene>
    <name evidence="3" type="ORF">UFOPK2242_00990</name>
</gene>
<dbReference type="PANTHER" id="PTHR43592">
    <property type="entry name" value="CAAX AMINO TERMINAL PROTEASE"/>
    <property type="match status" value="1"/>
</dbReference>
<reference evidence="3" key="1">
    <citation type="submission" date="2020-05" db="EMBL/GenBank/DDBJ databases">
        <authorList>
            <person name="Chiriac C."/>
            <person name="Salcher M."/>
            <person name="Ghai R."/>
            <person name="Kavagutti S V."/>
        </authorList>
    </citation>
    <scope>NUCLEOTIDE SEQUENCE</scope>
</reference>
<feature type="transmembrane region" description="Helical" evidence="1">
    <location>
        <begin position="149"/>
        <end position="171"/>
    </location>
</feature>
<dbReference type="InterPro" id="IPR003675">
    <property type="entry name" value="Rce1/LyrA-like_dom"/>
</dbReference>
<organism evidence="3">
    <name type="scientific">freshwater metagenome</name>
    <dbReference type="NCBI Taxonomy" id="449393"/>
    <lineage>
        <taxon>unclassified sequences</taxon>
        <taxon>metagenomes</taxon>
        <taxon>ecological metagenomes</taxon>
    </lineage>
</organism>
<feature type="transmembrane region" description="Helical" evidence="1">
    <location>
        <begin position="207"/>
        <end position="223"/>
    </location>
</feature>
<protein>
    <submittedName>
        <fullName evidence="3">Unannotated protein</fullName>
    </submittedName>
</protein>
<dbReference type="Pfam" id="PF02517">
    <property type="entry name" value="Rce1-like"/>
    <property type="match status" value="1"/>
</dbReference>
<sequence>MSAIAPNSKPASGIGDSPSVRWGLGDAIWVWLAALAVTLFAGAAFAALRGALGGSGSSGDALTDIWDLVFSSLIQNAAIVGFIIVVSHLKGVGSLRRDFGLRLRIRDWWWLPVGSVISVGSAILLDPILHFMGKPPTQAVVTIIDKSGGVGALAAALSVAIAAPIAEELLFRGLVLRSLQRRYRPAVAIAVTSVIFAAVHPLLDPKAILAVVPLLILSVVSGIQAARSGTLSRPIWLHMGFNAITAAGLLLN</sequence>
<evidence type="ECO:0000313" key="3">
    <source>
        <dbReference type="EMBL" id="CAB4661370.1"/>
    </source>
</evidence>
<feature type="transmembrane region" description="Helical" evidence="1">
    <location>
        <begin position="68"/>
        <end position="87"/>
    </location>
</feature>
<dbReference type="PANTHER" id="PTHR43592:SF15">
    <property type="entry name" value="CAAX AMINO TERMINAL PROTEASE FAMILY PROTEIN"/>
    <property type="match status" value="1"/>
</dbReference>
<name>A0A6J6LHL7_9ZZZZ</name>
<keyword evidence="1" id="KW-1133">Transmembrane helix</keyword>
<accession>A0A6J6LHL7</accession>
<proteinExistence type="predicted"/>